<dbReference type="InterPro" id="IPR032552">
    <property type="entry name" value="RSB_motif"/>
</dbReference>
<organism evidence="3 4">
    <name type="scientific">Patellaria atrata CBS 101060</name>
    <dbReference type="NCBI Taxonomy" id="1346257"/>
    <lineage>
        <taxon>Eukaryota</taxon>
        <taxon>Fungi</taxon>
        <taxon>Dikarya</taxon>
        <taxon>Ascomycota</taxon>
        <taxon>Pezizomycotina</taxon>
        <taxon>Dothideomycetes</taxon>
        <taxon>Dothideomycetes incertae sedis</taxon>
        <taxon>Patellariales</taxon>
        <taxon>Patellariaceae</taxon>
        <taxon>Patellaria</taxon>
    </lineage>
</organism>
<dbReference type="OrthoDB" id="5348404at2759"/>
<dbReference type="EMBL" id="MU006102">
    <property type="protein sequence ID" value="KAF2836789.1"/>
    <property type="molecule type" value="Genomic_DNA"/>
</dbReference>
<feature type="region of interest" description="Disordered" evidence="1">
    <location>
        <begin position="38"/>
        <end position="367"/>
    </location>
</feature>
<sequence length="651" mass="71562">MTDYSKSTVAQLRQLLKDRSIPSTGLTRKQQIIDKLEEVDHQQSAKEVEEKLTAAELPAEDKSDQADASQDSEVEQVAASDEISTRDNLDKEEEQKDPPVSQEDGGQDEAKDAWGALVESDKLTPAQDVKKTEQLAPLEPLTSQTPVPSHEEPVPIAEPARELSESQSVAHSKSQSRLNTDELVEDRRKRKRRSPSPVIEEEVVKKKLRQEEEHGGVVHLKEDRMETAVSSEEQADIPMTDTTNDTSKSEAEDDTPVVEGKDRTPIVSRKDDIPQPDEKKDIPITENIDDVPTTVSKDDVPPGDGKQDVPKTDNKSVPSPSSSKPDASTPSDTTKPTQPRRPSTNHGLAPLLAPPTIPPSQPTDRTVTPSLHPATTSLYIRNFKRPLQAHTLKSHLITLATPPGTNTPDPSLLHTFHLDPLRTHAFAAFTTLAAAARVRAALHDTIWPPERDRKPLWSDFVPAELVAKWIQIEEDALGTGSRQGKWWEVIYTPLASGSVEAVFKEVGGGKPPFKPSDEAADSKYGLGSPRIPGPNHAMKPGLEAEGESKELEPGLEAKEPPSRPFRALDALFPSTTAKPKLYYLPIGKEVAEKRLAAFKTESSRDWVAGRVTEEELRRYSFQEERIVDGGAHRNPGEGGGRGRGRGGWRGR</sequence>
<evidence type="ECO:0000313" key="3">
    <source>
        <dbReference type="EMBL" id="KAF2836789.1"/>
    </source>
</evidence>
<gene>
    <name evidence="3" type="ORF">M501DRAFT_1018670</name>
</gene>
<comment type="caution">
    <text evidence="3">The sequence shown here is derived from an EMBL/GenBank/DDBJ whole genome shotgun (WGS) entry which is preliminary data.</text>
</comment>
<dbReference type="InterPro" id="IPR036361">
    <property type="entry name" value="SAP_dom_sf"/>
</dbReference>
<proteinExistence type="predicted"/>
<dbReference type="Pfam" id="PF16294">
    <property type="entry name" value="RSB_motif"/>
    <property type="match status" value="1"/>
</dbReference>
<feature type="compositionally biased region" description="Basic and acidic residues" evidence="1">
    <location>
        <begin position="622"/>
        <end position="635"/>
    </location>
</feature>
<feature type="compositionally biased region" description="Basic and acidic residues" evidence="1">
    <location>
        <begin position="149"/>
        <end position="164"/>
    </location>
</feature>
<evidence type="ECO:0000313" key="4">
    <source>
        <dbReference type="Proteomes" id="UP000799429"/>
    </source>
</evidence>
<dbReference type="PANTHER" id="PTHR47031:SF3">
    <property type="entry name" value="SAP DOMAIN-CONTAINING PROTEIN"/>
    <property type="match status" value="1"/>
</dbReference>
<feature type="compositionally biased region" description="Basic and acidic residues" evidence="1">
    <location>
        <begin position="296"/>
        <end position="314"/>
    </location>
</feature>
<feature type="compositionally biased region" description="Polar residues" evidence="1">
    <location>
        <begin position="335"/>
        <end position="346"/>
    </location>
</feature>
<feature type="region of interest" description="Disordered" evidence="1">
    <location>
        <begin position="509"/>
        <end position="562"/>
    </location>
</feature>
<feature type="compositionally biased region" description="Basic and acidic residues" evidence="1">
    <location>
        <begin position="38"/>
        <end position="65"/>
    </location>
</feature>
<feature type="compositionally biased region" description="Basic and acidic residues" evidence="1">
    <location>
        <begin position="83"/>
        <end position="97"/>
    </location>
</feature>
<name>A0A9P4VQR9_9PEZI</name>
<keyword evidence="4" id="KW-1185">Reference proteome</keyword>
<dbReference type="Proteomes" id="UP000799429">
    <property type="component" value="Unassembled WGS sequence"/>
</dbReference>
<evidence type="ECO:0000259" key="2">
    <source>
        <dbReference type="Pfam" id="PF02037"/>
    </source>
</evidence>
<feature type="compositionally biased region" description="Basic and acidic residues" evidence="1">
    <location>
        <begin position="259"/>
        <end position="283"/>
    </location>
</feature>
<feature type="compositionally biased region" description="Basic residues" evidence="1">
    <location>
        <begin position="642"/>
        <end position="651"/>
    </location>
</feature>
<feature type="compositionally biased region" description="Low complexity" evidence="1">
    <location>
        <begin position="315"/>
        <end position="334"/>
    </location>
</feature>
<feature type="compositionally biased region" description="Pro residues" evidence="1">
    <location>
        <begin position="352"/>
        <end position="361"/>
    </location>
</feature>
<reference evidence="3" key="1">
    <citation type="journal article" date="2020" name="Stud. Mycol.">
        <title>101 Dothideomycetes genomes: a test case for predicting lifestyles and emergence of pathogens.</title>
        <authorList>
            <person name="Haridas S."/>
            <person name="Albert R."/>
            <person name="Binder M."/>
            <person name="Bloem J."/>
            <person name="Labutti K."/>
            <person name="Salamov A."/>
            <person name="Andreopoulos B."/>
            <person name="Baker S."/>
            <person name="Barry K."/>
            <person name="Bills G."/>
            <person name="Bluhm B."/>
            <person name="Cannon C."/>
            <person name="Castanera R."/>
            <person name="Culley D."/>
            <person name="Daum C."/>
            <person name="Ezra D."/>
            <person name="Gonzalez J."/>
            <person name="Henrissat B."/>
            <person name="Kuo A."/>
            <person name="Liang C."/>
            <person name="Lipzen A."/>
            <person name="Lutzoni F."/>
            <person name="Magnuson J."/>
            <person name="Mondo S."/>
            <person name="Nolan M."/>
            <person name="Ohm R."/>
            <person name="Pangilinan J."/>
            <person name="Park H.-J."/>
            <person name="Ramirez L."/>
            <person name="Alfaro M."/>
            <person name="Sun H."/>
            <person name="Tritt A."/>
            <person name="Yoshinaga Y."/>
            <person name="Zwiers L.-H."/>
            <person name="Turgeon B."/>
            <person name="Goodwin S."/>
            <person name="Spatafora J."/>
            <person name="Crous P."/>
            <person name="Grigoriev I."/>
        </authorList>
    </citation>
    <scope>NUCLEOTIDE SEQUENCE</scope>
    <source>
        <strain evidence="3">CBS 101060</strain>
    </source>
</reference>
<accession>A0A9P4VQR9</accession>
<dbReference type="PANTHER" id="PTHR47031">
    <property type="entry name" value="SAP DNA-BINDING DOMAIN-CONTAINING PROTEIN"/>
    <property type="match status" value="1"/>
</dbReference>
<protein>
    <recommendedName>
        <fullName evidence="2">SAP domain-containing protein</fullName>
    </recommendedName>
</protein>
<feature type="domain" description="SAP" evidence="2">
    <location>
        <begin position="3"/>
        <end position="38"/>
    </location>
</feature>
<dbReference type="AlphaFoldDB" id="A0A9P4VQR9"/>
<feature type="region of interest" description="Disordered" evidence="1">
    <location>
        <begin position="622"/>
        <end position="651"/>
    </location>
</feature>
<evidence type="ECO:0000256" key="1">
    <source>
        <dbReference type="SAM" id="MobiDB-lite"/>
    </source>
</evidence>
<dbReference type="Gene3D" id="1.10.720.30">
    <property type="entry name" value="SAP domain"/>
    <property type="match status" value="1"/>
</dbReference>
<dbReference type="Pfam" id="PF02037">
    <property type="entry name" value="SAP"/>
    <property type="match status" value="1"/>
</dbReference>
<feature type="compositionally biased region" description="Basic and acidic residues" evidence="1">
    <location>
        <begin position="546"/>
        <end position="561"/>
    </location>
</feature>
<feature type="compositionally biased region" description="Basic and acidic residues" evidence="1">
    <location>
        <begin position="202"/>
        <end position="226"/>
    </location>
</feature>
<dbReference type="InterPro" id="IPR003034">
    <property type="entry name" value="SAP_dom"/>
</dbReference>
<feature type="compositionally biased region" description="Polar residues" evidence="1">
    <location>
        <begin position="165"/>
        <end position="178"/>
    </location>
</feature>